<evidence type="ECO:0000256" key="1">
    <source>
        <dbReference type="ARBA" id="ARBA00008812"/>
    </source>
</evidence>
<dbReference type="InterPro" id="IPR036761">
    <property type="entry name" value="TTHA0802/YceI-like_sf"/>
</dbReference>
<dbReference type="Pfam" id="PF04264">
    <property type="entry name" value="YceI"/>
    <property type="match status" value="1"/>
</dbReference>
<dbReference type="Gene3D" id="2.40.128.110">
    <property type="entry name" value="Lipid/polyisoprenoid-binding, YceI-like"/>
    <property type="match status" value="1"/>
</dbReference>
<sequence length="172" mass="18613">MSLDHTTRPLTVPAGTWRLEPADSTVEFTGRHVFLLPVRGSFRVRSGRVELAPGGTLVRLDATVAAAGFETGNPQRDTAVRGPRFLDAERHPELRLTGEGLADDLSLTARLEVKGRATPVTFTVDELTEQGERIVVRATARVDRHACGVGGMRGLVGGHLLVRVRAVFVREG</sequence>
<gene>
    <name evidence="3" type="ORF">G3M58_19610</name>
</gene>
<comment type="similarity">
    <text evidence="1">Belongs to the UPF0312 family.</text>
</comment>
<dbReference type="PANTHER" id="PTHR34406">
    <property type="entry name" value="PROTEIN YCEI"/>
    <property type="match status" value="1"/>
</dbReference>
<reference evidence="3" key="1">
    <citation type="submission" date="2020-01" db="EMBL/GenBank/DDBJ databases">
        <title>Insect and environment-associated Actinomycetes.</title>
        <authorList>
            <person name="Currrie C."/>
            <person name="Chevrette M."/>
            <person name="Carlson C."/>
            <person name="Stubbendieck R."/>
            <person name="Wendt-Pienkowski E."/>
        </authorList>
    </citation>
    <scope>NUCLEOTIDE SEQUENCE</scope>
    <source>
        <strain evidence="3">SID7499</strain>
    </source>
</reference>
<dbReference type="AlphaFoldDB" id="A0A6G3WT88"/>
<dbReference type="EMBL" id="JAAGMN010001926">
    <property type="protein sequence ID" value="NEE08647.1"/>
    <property type="molecule type" value="Genomic_DNA"/>
</dbReference>
<dbReference type="SMART" id="SM00867">
    <property type="entry name" value="YceI"/>
    <property type="match status" value="1"/>
</dbReference>
<protein>
    <submittedName>
        <fullName evidence="3">YceI family protein</fullName>
    </submittedName>
</protein>
<proteinExistence type="inferred from homology"/>
<evidence type="ECO:0000259" key="2">
    <source>
        <dbReference type="SMART" id="SM00867"/>
    </source>
</evidence>
<evidence type="ECO:0000313" key="3">
    <source>
        <dbReference type="EMBL" id="NEE08647.1"/>
    </source>
</evidence>
<dbReference type="PANTHER" id="PTHR34406:SF1">
    <property type="entry name" value="PROTEIN YCEI"/>
    <property type="match status" value="1"/>
</dbReference>
<dbReference type="InterPro" id="IPR007372">
    <property type="entry name" value="Lipid/polyisoprenoid-bd_YceI"/>
</dbReference>
<organism evidence="3">
    <name type="scientific">Streptomyces sp. SID7499</name>
    <dbReference type="NCBI Taxonomy" id="2706086"/>
    <lineage>
        <taxon>Bacteria</taxon>
        <taxon>Bacillati</taxon>
        <taxon>Actinomycetota</taxon>
        <taxon>Actinomycetes</taxon>
        <taxon>Kitasatosporales</taxon>
        <taxon>Streptomycetaceae</taxon>
        <taxon>Streptomyces</taxon>
    </lineage>
</organism>
<comment type="caution">
    <text evidence="3">The sequence shown here is derived from an EMBL/GenBank/DDBJ whole genome shotgun (WGS) entry which is preliminary data.</text>
</comment>
<name>A0A6G3WT88_9ACTN</name>
<feature type="domain" description="Lipid/polyisoprenoid-binding YceI-like" evidence="2">
    <location>
        <begin position="16"/>
        <end position="169"/>
    </location>
</feature>
<accession>A0A6G3WT88</accession>
<dbReference type="SUPFAM" id="SSF101874">
    <property type="entry name" value="YceI-like"/>
    <property type="match status" value="1"/>
</dbReference>